<dbReference type="RefSeq" id="XP_003286766.1">
    <property type="nucleotide sequence ID" value="XM_003286718.1"/>
</dbReference>
<dbReference type="EMBL" id="GL871018">
    <property type="protein sequence ID" value="EGC36741.1"/>
    <property type="molecule type" value="Genomic_DNA"/>
</dbReference>
<dbReference type="GeneID" id="10504137"/>
<organism evidence="1 2">
    <name type="scientific">Dictyostelium purpureum</name>
    <name type="common">Slime mold</name>
    <dbReference type="NCBI Taxonomy" id="5786"/>
    <lineage>
        <taxon>Eukaryota</taxon>
        <taxon>Amoebozoa</taxon>
        <taxon>Evosea</taxon>
        <taxon>Eumycetozoa</taxon>
        <taxon>Dictyostelia</taxon>
        <taxon>Dictyosteliales</taxon>
        <taxon>Dictyosteliaceae</taxon>
        <taxon>Dictyostelium</taxon>
    </lineage>
</organism>
<dbReference type="VEuPathDB" id="AmoebaDB:DICPUDRAFT_77625"/>
<dbReference type="InParanoid" id="F0ZH65"/>
<dbReference type="OMA" id="FRTHYMQ"/>
<reference evidence="2" key="1">
    <citation type="journal article" date="2011" name="Genome Biol.">
        <title>Comparative genomics of the social amoebae Dictyostelium discoideum and Dictyostelium purpureum.</title>
        <authorList>
            <consortium name="US DOE Joint Genome Institute (JGI-PGF)"/>
            <person name="Sucgang R."/>
            <person name="Kuo A."/>
            <person name="Tian X."/>
            <person name="Salerno W."/>
            <person name="Parikh A."/>
            <person name="Feasley C.L."/>
            <person name="Dalin E."/>
            <person name="Tu H."/>
            <person name="Huang E."/>
            <person name="Barry K."/>
            <person name="Lindquist E."/>
            <person name="Shapiro H."/>
            <person name="Bruce D."/>
            <person name="Schmutz J."/>
            <person name="Salamov A."/>
            <person name="Fey P."/>
            <person name="Gaudet P."/>
            <person name="Anjard C."/>
            <person name="Babu M.M."/>
            <person name="Basu S."/>
            <person name="Bushmanova Y."/>
            <person name="van der Wel H."/>
            <person name="Katoh-Kurasawa M."/>
            <person name="Dinh C."/>
            <person name="Coutinho P.M."/>
            <person name="Saito T."/>
            <person name="Elias M."/>
            <person name="Schaap P."/>
            <person name="Kay R.R."/>
            <person name="Henrissat B."/>
            <person name="Eichinger L."/>
            <person name="Rivero F."/>
            <person name="Putnam N.H."/>
            <person name="West C.M."/>
            <person name="Loomis W.F."/>
            <person name="Chisholm R.L."/>
            <person name="Shaulsky G."/>
            <person name="Strassmann J.E."/>
            <person name="Queller D.C."/>
            <person name="Kuspa A."/>
            <person name="Grigoriev I.V."/>
        </authorList>
    </citation>
    <scope>NUCLEOTIDE SEQUENCE [LARGE SCALE GENOMIC DNA]</scope>
    <source>
        <strain evidence="2">QSDP1</strain>
    </source>
</reference>
<dbReference type="OrthoDB" id="19328at2759"/>
<dbReference type="FunCoup" id="F0ZH65">
    <property type="interactions" value="373"/>
</dbReference>
<protein>
    <submittedName>
        <fullName evidence="1">Uncharacterized protein</fullName>
    </submittedName>
</protein>
<dbReference type="AlphaFoldDB" id="F0ZH65"/>
<evidence type="ECO:0000313" key="1">
    <source>
        <dbReference type="EMBL" id="EGC36741.1"/>
    </source>
</evidence>
<keyword evidence="2" id="KW-1185">Reference proteome</keyword>
<dbReference type="Proteomes" id="UP000001064">
    <property type="component" value="Unassembled WGS sequence"/>
</dbReference>
<proteinExistence type="predicted"/>
<dbReference type="eggNOG" id="ENOG502RIF0">
    <property type="taxonomic scope" value="Eukaryota"/>
</dbReference>
<name>F0ZH65_DICPU</name>
<evidence type="ECO:0000313" key="2">
    <source>
        <dbReference type="Proteomes" id="UP000001064"/>
    </source>
</evidence>
<sequence length="142" mass="16886">MIRSLSKKNQVDLVKEFVQPILYRNNPLLTIDENAKDNRPNPKSKFIELKEELGLKPMEYNKEDLEISHDTLRTVKTKIIAMPFDFSRDVYYKNKRSTRKKFQTKTAHLREFGANPTIFPESMFRDYYMQPIPLEKVQEGNK</sequence>
<accession>F0ZH65</accession>
<dbReference type="KEGG" id="dpp:DICPUDRAFT_77625"/>
<gene>
    <name evidence="1" type="ORF">DICPUDRAFT_77625</name>
</gene>